<feature type="non-terminal residue" evidence="1">
    <location>
        <position position="1"/>
    </location>
</feature>
<keyword evidence="2" id="KW-1185">Reference proteome</keyword>
<dbReference type="InterPro" id="IPR036691">
    <property type="entry name" value="Endo/exonu/phosph_ase_sf"/>
</dbReference>
<dbReference type="SUPFAM" id="SSF56219">
    <property type="entry name" value="DNase I-like"/>
    <property type="match status" value="1"/>
</dbReference>
<accession>A0ABN8S2N5</accession>
<sequence>LRNKIDALKNNLNSLYHKFTIIALTETWLNNNDYDNFEIPGYKSTKFLRQNKKGGEICIFSRNDLKFKLRNDFVFEDDTDDTGNLFIEIINGKFKNIIIGTIYRPPNNRFNKFENDLN</sequence>
<protein>
    <submittedName>
        <fullName evidence="1">Uncharacterized protein</fullName>
    </submittedName>
</protein>
<name>A0ABN8S2N5_9CNID</name>
<dbReference type="Gene3D" id="3.60.10.10">
    <property type="entry name" value="Endonuclease/exonuclease/phosphatase"/>
    <property type="match status" value="1"/>
</dbReference>
<evidence type="ECO:0000313" key="1">
    <source>
        <dbReference type="EMBL" id="CAH3185694.1"/>
    </source>
</evidence>
<dbReference type="Proteomes" id="UP001159427">
    <property type="component" value="Unassembled WGS sequence"/>
</dbReference>
<reference evidence="1 2" key="1">
    <citation type="submission" date="2022-05" db="EMBL/GenBank/DDBJ databases">
        <authorList>
            <consortium name="Genoscope - CEA"/>
            <person name="William W."/>
        </authorList>
    </citation>
    <scope>NUCLEOTIDE SEQUENCE [LARGE SCALE GENOMIC DNA]</scope>
</reference>
<comment type="caution">
    <text evidence="1">The sequence shown here is derived from an EMBL/GenBank/DDBJ whole genome shotgun (WGS) entry which is preliminary data.</text>
</comment>
<organism evidence="1 2">
    <name type="scientific">Porites evermanni</name>
    <dbReference type="NCBI Taxonomy" id="104178"/>
    <lineage>
        <taxon>Eukaryota</taxon>
        <taxon>Metazoa</taxon>
        <taxon>Cnidaria</taxon>
        <taxon>Anthozoa</taxon>
        <taxon>Hexacorallia</taxon>
        <taxon>Scleractinia</taxon>
        <taxon>Fungiina</taxon>
        <taxon>Poritidae</taxon>
        <taxon>Porites</taxon>
    </lineage>
</organism>
<proteinExistence type="predicted"/>
<dbReference type="PANTHER" id="PTHR33776">
    <property type="entry name" value="ENDO/EXONUCLEASE/PHOSPHATASE DOMAIN-CONTAINING PROTEIN"/>
    <property type="match status" value="1"/>
</dbReference>
<dbReference type="PANTHER" id="PTHR33776:SF4">
    <property type="entry name" value="ENDONUCLEASE_EXONUCLEASE_PHOSPHATASE DOMAIN-CONTAINING PROTEIN"/>
    <property type="match status" value="1"/>
</dbReference>
<evidence type="ECO:0000313" key="2">
    <source>
        <dbReference type="Proteomes" id="UP001159427"/>
    </source>
</evidence>
<dbReference type="EMBL" id="CALNXI010002277">
    <property type="protein sequence ID" value="CAH3185694.1"/>
    <property type="molecule type" value="Genomic_DNA"/>
</dbReference>
<gene>
    <name evidence="1" type="ORF">PEVE_00016281</name>
</gene>